<dbReference type="CDD" id="cd00635">
    <property type="entry name" value="PLPDE_III_YBL036c_like"/>
    <property type="match status" value="1"/>
</dbReference>
<evidence type="ECO:0000256" key="3">
    <source>
        <dbReference type="RuleBase" id="RU004514"/>
    </source>
</evidence>
<dbReference type="PROSITE" id="PS01211">
    <property type="entry name" value="UPF0001"/>
    <property type="match status" value="1"/>
</dbReference>
<dbReference type="RefSeq" id="WP_313833918.1">
    <property type="nucleotide sequence ID" value="NZ_JAQOUE010000001.1"/>
</dbReference>
<protein>
    <recommendedName>
        <fullName evidence="2">Pyridoxal phosphate homeostasis protein</fullName>
        <shortName evidence="2">PLP homeostasis protein</shortName>
    </recommendedName>
</protein>
<accession>A0ABU3KAB5</accession>
<dbReference type="InterPro" id="IPR001608">
    <property type="entry name" value="Ala_racemase_N"/>
</dbReference>
<dbReference type="SUPFAM" id="SSF51419">
    <property type="entry name" value="PLP-binding barrel"/>
    <property type="match status" value="1"/>
</dbReference>
<feature type="modified residue" description="N6-(pyridoxal phosphate)lysine" evidence="2">
    <location>
        <position position="36"/>
    </location>
</feature>
<evidence type="ECO:0000313" key="6">
    <source>
        <dbReference type="Proteomes" id="UP001250932"/>
    </source>
</evidence>
<dbReference type="HAMAP" id="MF_02087">
    <property type="entry name" value="PLP_homeostasis"/>
    <property type="match status" value="1"/>
</dbReference>
<comment type="function">
    <text evidence="2">Pyridoxal 5'-phosphate (PLP)-binding protein, which is involved in PLP homeostasis.</text>
</comment>
<keyword evidence="1 2" id="KW-0663">Pyridoxal phosphate</keyword>
<dbReference type="InterPro" id="IPR029066">
    <property type="entry name" value="PLP-binding_barrel"/>
</dbReference>
<dbReference type="InterPro" id="IPR011078">
    <property type="entry name" value="PyrdxlP_homeostasis"/>
</dbReference>
<dbReference type="PANTHER" id="PTHR10146">
    <property type="entry name" value="PROLINE SYNTHETASE CO-TRANSCRIBED BACTERIAL HOMOLOG PROTEIN"/>
    <property type="match status" value="1"/>
</dbReference>
<evidence type="ECO:0000259" key="4">
    <source>
        <dbReference type="Pfam" id="PF01168"/>
    </source>
</evidence>
<sequence>MTDIAANLPLVLQTIRRAAEEVGRKPQSVQLIGVTKYVEAERVRQALDAGLAICGENRLQEAQAKMEAIGVRPGVTWHFIGRLQRRKLKSVVGQFSLIHSMESIEQVEELDRRAQEQSLRQSILLQVNVGNESTKGGFSALELLEAMPAVAKFVHIKVCGLMAIPPWTENPEAMRPHFRKLHALAQEVKTLGLPGIEMTELSMGMSNDYPIAIQEGATMVRVGTALFGSRPQ</sequence>
<dbReference type="Pfam" id="PF01168">
    <property type="entry name" value="Ala_racemase_N"/>
    <property type="match status" value="1"/>
</dbReference>
<gene>
    <name evidence="5" type="ORF">PPG34_13405</name>
</gene>
<comment type="caution">
    <text evidence="5">The sequence shown here is derived from an EMBL/GenBank/DDBJ whole genome shotgun (WGS) entry which is preliminary data.</text>
</comment>
<reference evidence="5 6" key="1">
    <citation type="journal article" date="2023" name="ISME J.">
        <title>Cultivation and genomic characterization of novel and ubiquitous marine nitrite-oxidizing bacteria from the Nitrospirales.</title>
        <authorList>
            <person name="Mueller A.J."/>
            <person name="Daebeler A."/>
            <person name="Herbold C.W."/>
            <person name="Kirkegaard R.H."/>
            <person name="Daims H."/>
        </authorList>
    </citation>
    <scope>NUCLEOTIDE SEQUENCE [LARGE SCALE GENOMIC DNA]</scope>
    <source>
        <strain evidence="5 6">EB</strain>
    </source>
</reference>
<evidence type="ECO:0000313" key="5">
    <source>
        <dbReference type="EMBL" id="MDT7043351.1"/>
    </source>
</evidence>
<dbReference type="NCBIfam" id="TIGR00044">
    <property type="entry name" value="YggS family pyridoxal phosphate-dependent enzyme"/>
    <property type="match status" value="1"/>
</dbReference>
<evidence type="ECO:0000256" key="1">
    <source>
        <dbReference type="ARBA" id="ARBA00022898"/>
    </source>
</evidence>
<organism evidence="5 6">
    <name type="scientific">Candidatus Nitronereus thalassa</name>
    <dbReference type="NCBI Taxonomy" id="3020898"/>
    <lineage>
        <taxon>Bacteria</taxon>
        <taxon>Pseudomonadati</taxon>
        <taxon>Nitrospirota</taxon>
        <taxon>Nitrospiria</taxon>
        <taxon>Nitrospirales</taxon>
        <taxon>Nitrospiraceae</taxon>
        <taxon>Candidatus Nitronereus</taxon>
    </lineage>
</organism>
<keyword evidence="6" id="KW-1185">Reference proteome</keyword>
<feature type="domain" description="Alanine racemase N-terminal" evidence="4">
    <location>
        <begin position="15"/>
        <end position="231"/>
    </location>
</feature>
<proteinExistence type="inferred from homology"/>
<dbReference type="Proteomes" id="UP001250932">
    <property type="component" value="Unassembled WGS sequence"/>
</dbReference>
<dbReference type="EMBL" id="JAQOUE010000001">
    <property type="protein sequence ID" value="MDT7043351.1"/>
    <property type="molecule type" value="Genomic_DNA"/>
</dbReference>
<dbReference type="PIRSF" id="PIRSF004848">
    <property type="entry name" value="YBL036c_PLPDEIII"/>
    <property type="match status" value="1"/>
</dbReference>
<dbReference type="Gene3D" id="3.20.20.10">
    <property type="entry name" value="Alanine racemase"/>
    <property type="match status" value="1"/>
</dbReference>
<dbReference type="PANTHER" id="PTHR10146:SF14">
    <property type="entry name" value="PYRIDOXAL PHOSPHATE HOMEOSTASIS PROTEIN"/>
    <property type="match status" value="1"/>
</dbReference>
<comment type="similarity">
    <text evidence="2 3">Belongs to the pyridoxal phosphate-binding protein YggS/PROSC family.</text>
</comment>
<evidence type="ECO:0000256" key="2">
    <source>
        <dbReference type="HAMAP-Rule" id="MF_02087"/>
    </source>
</evidence>
<name>A0ABU3KAB5_9BACT</name>